<sequence>MKFIFRKEIDNFEIEIDQYTQIETTLAPKLEATQRQLVEGRSSLSAHKTRGKLLEGLMMAKEAGHIKGIIGRLGDLGK</sequence>
<name>A0AAV7K664_9METZ</name>
<evidence type="ECO:0000313" key="2">
    <source>
        <dbReference type="Proteomes" id="UP001165289"/>
    </source>
</evidence>
<dbReference type="Proteomes" id="UP001165289">
    <property type="component" value="Unassembled WGS sequence"/>
</dbReference>
<reference evidence="1 2" key="1">
    <citation type="journal article" date="2023" name="BMC Biol.">
        <title>The compact genome of the sponge Oopsacas minuta (Hexactinellida) is lacking key metazoan core genes.</title>
        <authorList>
            <person name="Santini S."/>
            <person name="Schenkelaars Q."/>
            <person name="Jourda C."/>
            <person name="Duchesne M."/>
            <person name="Belahbib H."/>
            <person name="Rocher C."/>
            <person name="Selva M."/>
            <person name="Riesgo A."/>
            <person name="Vervoort M."/>
            <person name="Leys S.P."/>
            <person name="Kodjabachian L."/>
            <person name="Le Bivic A."/>
            <person name="Borchiellini C."/>
            <person name="Claverie J.M."/>
            <person name="Renard E."/>
        </authorList>
    </citation>
    <scope>NUCLEOTIDE SEQUENCE [LARGE SCALE GENOMIC DNA]</scope>
    <source>
        <strain evidence="1">SPO-2</strain>
    </source>
</reference>
<gene>
    <name evidence="1" type="ORF">LOD99_1363</name>
</gene>
<proteinExistence type="predicted"/>
<comment type="caution">
    <text evidence="1">The sequence shown here is derived from an EMBL/GenBank/DDBJ whole genome shotgun (WGS) entry which is preliminary data.</text>
</comment>
<organism evidence="1 2">
    <name type="scientific">Oopsacas minuta</name>
    <dbReference type="NCBI Taxonomy" id="111878"/>
    <lineage>
        <taxon>Eukaryota</taxon>
        <taxon>Metazoa</taxon>
        <taxon>Porifera</taxon>
        <taxon>Hexactinellida</taxon>
        <taxon>Hexasterophora</taxon>
        <taxon>Lyssacinosida</taxon>
        <taxon>Leucopsacidae</taxon>
        <taxon>Oopsacas</taxon>
    </lineage>
</organism>
<accession>A0AAV7K664</accession>
<keyword evidence="2" id="KW-1185">Reference proteome</keyword>
<evidence type="ECO:0000313" key="1">
    <source>
        <dbReference type="EMBL" id="KAI6656568.1"/>
    </source>
</evidence>
<dbReference type="AlphaFoldDB" id="A0AAV7K664"/>
<protein>
    <submittedName>
        <fullName evidence="1">Structural maintenance of chromosomes protein 4-like</fullName>
    </submittedName>
</protein>
<dbReference type="EMBL" id="JAKMXF010000144">
    <property type="protein sequence ID" value="KAI6656568.1"/>
    <property type="molecule type" value="Genomic_DNA"/>
</dbReference>